<dbReference type="SUPFAM" id="SSF52540">
    <property type="entry name" value="P-loop containing nucleoside triphosphate hydrolases"/>
    <property type="match status" value="1"/>
</dbReference>
<accession>A0A927BJW5</accession>
<protein>
    <submittedName>
        <fullName evidence="1">Uncharacterized protein</fullName>
    </submittedName>
</protein>
<dbReference type="EMBL" id="JACWUS010000001">
    <property type="protein sequence ID" value="MBD2828192.1"/>
    <property type="molecule type" value="Genomic_DNA"/>
</dbReference>
<proteinExistence type="predicted"/>
<reference evidence="1" key="1">
    <citation type="journal article" date="2020" name="PLoS ONE">
        <title>Isolation and characterization of Streptomyces bacteriophages and Streptomyces strains encoding biosynthetic arsenals: Streptomyces strains and phages for antibiotic discovery.</title>
        <authorList>
            <person name="Montano E.T."/>
            <person name="Nideffer J.F."/>
            <person name="Brumage L."/>
            <person name="Erb M."/>
            <person name="Derman A.I."/>
            <person name="Davis J.P."/>
            <person name="Estrada E."/>
            <person name="Fu S."/>
            <person name="Le D."/>
            <person name="Vuppala A."/>
            <person name="Tran C."/>
            <person name="Luterstein E."/>
            <person name="Lakkaraju S."/>
            <person name="Panchagnula S."/>
            <person name="Ren C."/>
            <person name="Doan J."/>
            <person name="Tran S."/>
            <person name="Soriano J."/>
            <person name="Fujita Y."/>
            <person name="Gutala P."/>
            <person name="Fujii Q."/>
            <person name="Lee M."/>
            <person name="Bui A."/>
            <person name="Villarreal C."/>
            <person name="Shing S.R."/>
            <person name="Kim S."/>
            <person name="Freeman D."/>
            <person name="Racha V."/>
            <person name="Ho A."/>
            <person name="Kumar P."/>
            <person name="Falah K."/>
            <person name="Dawson T."/>
            <person name="Enustun E."/>
            <person name="Prichard A."/>
            <person name="Gomez A."/>
            <person name="Khanna K."/>
            <person name="Trigg S."/>
            <person name="Fernandez L."/>
            <person name="Pogliano K."/>
            <person name="Pogliano J."/>
        </authorList>
    </citation>
    <scope>NUCLEOTIDE SEQUENCE</scope>
    <source>
        <strain evidence="1">QF2</strain>
    </source>
</reference>
<dbReference type="Gene3D" id="3.40.50.300">
    <property type="entry name" value="P-loop containing nucleotide triphosphate hydrolases"/>
    <property type="match status" value="1"/>
</dbReference>
<evidence type="ECO:0000313" key="1">
    <source>
        <dbReference type="EMBL" id="MBD2828192.1"/>
    </source>
</evidence>
<comment type="caution">
    <text evidence="1">The sequence shown here is derived from an EMBL/GenBank/DDBJ whole genome shotgun (WGS) entry which is preliminary data.</text>
</comment>
<dbReference type="AlphaFoldDB" id="A0A927BJW5"/>
<name>A0A927BJW5_STRGL</name>
<sequence length="116" mass="13081">MRAYVEEKTPFSTQHGVKGAQYPVVLAVFGGGWTQYNFTEMIAKFCDRDRLGERDRKRFETSRNLFYVACSRAESDLTLLFTTKLSQNALETLNDWVGASNVIAVEFSPEGTPVDS</sequence>
<dbReference type="InterPro" id="IPR027417">
    <property type="entry name" value="P-loop_NTPase"/>
</dbReference>
<gene>
    <name evidence="1" type="ORF">ID875_07225</name>
</gene>
<organism evidence="1">
    <name type="scientific">Streptomyces globisporus</name>
    <dbReference type="NCBI Taxonomy" id="1908"/>
    <lineage>
        <taxon>Bacteria</taxon>
        <taxon>Bacillati</taxon>
        <taxon>Actinomycetota</taxon>
        <taxon>Actinomycetes</taxon>
        <taxon>Kitasatosporales</taxon>
        <taxon>Streptomycetaceae</taxon>
        <taxon>Streptomyces</taxon>
    </lineage>
</organism>